<dbReference type="InterPro" id="IPR036412">
    <property type="entry name" value="HAD-like_sf"/>
</dbReference>
<proteinExistence type="predicted"/>
<sequence>MISLDIPGHRSIEINNVVFDFNGTIAEDGILIKDIEDKIKKLSYKDVHIFIITSDTYGSAMKQCEGLPAEVNVFNEEDVSEYKGKIIEKIGCNSTVAIGNGRNDFEMFKKSILAIDVIGKEGCFAKGLSEADIVVNNIFDAIDLLLKPDRIRATLRT</sequence>
<comment type="caution">
    <text evidence="1">The sequence shown here is derived from an EMBL/GenBank/DDBJ whole genome shotgun (WGS) entry which is preliminary data.</text>
</comment>
<dbReference type="InterPro" id="IPR023214">
    <property type="entry name" value="HAD_sf"/>
</dbReference>
<name>A0ABV4BLN1_9CLOT</name>
<protein>
    <submittedName>
        <fullName evidence="1">HAD family hydrolase</fullName>
    </submittedName>
</protein>
<dbReference type="Gene3D" id="3.40.50.1000">
    <property type="entry name" value="HAD superfamily/HAD-like"/>
    <property type="match status" value="1"/>
</dbReference>
<evidence type="ECO:0000313" key="2">
    <source>
        <dbReference type="Proteomes" id="UP001564657"/>
    </source>
</evidence>
<dbReference type="Proteomes" id="UP001564657">
    <property type="component" value="Unassembled WGS sequence"/>
</dbReference>
<evidence type="ECO:0000313" key="1">
    <source>
        <dbReference type="EMBL" id="MEY7999705.1"/>
    </source>
</evidence>
<dbReference type="GO" id="GO:0016787">
    <property type="term" value="F:hydrolase activity"/>
    <property type="evidence" value="ECO:0007669"/>
    <property type="project" value="UniProtKB-KW"/>
</dbReference>
<dbReference type="SUPFAM" id="SSF56784">
    <property type="entry name" value="HAD-like"/>
    <property type="match status" value="1"/>
</dbReference>
<accession>A0ABV4BLN1</accession>
<dbReference type="EMBL" id="JBGEWD010000004">
    <property type="protein sequence ID" value="MEY7999705.1"/>
    <property type="molecule type" value="Genomic_DNA"/>
</dbReference>
<keyword evidence="1" id="KW-0378">Hydrolase</keyword>
<reference evidence="1 2" key="1">
    <citation type="submission" date="2024-08" db="EMBL/GenBank/DDBJ databases">
        <title>Clostridium lapicellarii sp. nov., and Clostridium renhuaiense sp. nov., two species isolated from the mud in a fermentation cellar used for producing sauce-flavour Chinese liquors.</title>
        <authorList>
            <person name="Yang F."/>
            <person name="Wang H."/>
            <person name="Chen L.Q."/>
            <person name="Zhou N."/>
            <person name="Lu J.J."/>
            <person name="Pu X.X."/>
            <person name="Wan B."/>
            <person name="Wang L."/>
            <person name="Liu S.J."/>
        </authorList>
    </citation>
    <scope>NUCLEOTIDE SEQUENCE [LARGE SCALE GENOMIC DNA]</scope>
    <source>
        <strain evidence="1 2">MT-5</strain>
    </source>
</reference>
<organism evidence="1 2">
    <name type="scientific">Clostridium moutaii</name>
    <dbReference type="NCBI Taxonomy" id="3240932"/>
    <lineage>
        <taxon>Bacteria</taxon>
        <taxon>Bacillati</taxon>
        <taxon>Bacillota</taxon>
        <taxon>Clostridia</taxon>
        <taxon>Eubacteriales</taxon>
        <taxon>Clostridiaceae</taxon>
        <taxon>Clostridium</taxon>
    </lineage>
</organism>
<gene>
    <name evidence="1" type="ORF">AB8U03_05700</name>
</gene>
<dbReference type="RefSeq" id="WP_369703594.1">
    <property type="nucleotide sequence ID" value="NZ_JBGEWD010000004.1"/>
</dbReference>
<keyword evidence="2" id="KW-1185">Reference proteome</keyword>